<keyword evidence="1" id="KW-0812">Transmembrane</keyword>
<organism evidence="2 3">
    <name type="scientific">Archangium minus</name>
    <dbReference type="NCBI Taxonomy" id="83450"/>
    <lineage>
        <taxon>Bacteria</taxon>
        <taxon>Pseudomonadati</taxon>
        <taxon>Myxococcota</taxon>
        <taxon>Myxococcia</taxon>
        <taxon>Myxococcales</taxon>
        <taxon>Cystobacterineae</taxon>
        <taxon>Archangiaceae</taxon>
        <taxon>Archangium</taxon>
    </lineage>
</organism>
<keyword evidence="1" id="KW-0472">Membrane</keyword>
<protein>
    <recommendedName>
        <fullName evidence="4">Lipoprotein</fullName>
    </recommendedName>
</protein>
<name>A0ABY9X7K8_9BACT</name>
<accession>A0ABY9X7K8</accession>
<evidence type="ECO:0000313" key="2">
    <source>
        <dbReference type="EMBL" id="WNG51393.1"/>
    </source>
</evidence>
<proteinExistence type="predicted"/>
<feature type="transmembrane region" description="Helical" evidence="1">
    <location>
        <begin position="53"/>
        <end position="72"/>
    </location>
</feature>
<evidence type="ECO:0000313" key="3">
    <source>
        <dbReference type="Proteomes" id="UP001611383"/>
    </source>
</evidence>
<keyword evidence="1" id="KW-1133">Transmembrane helix</keyword>
<dbReference type="PROSITE" id="PS51257">
    <property type="entry name" value="PROKAR_LIPOPROTEIN"/>
    <property type="match status" value="1"/>
</dbReference>
<dbReference type="Proteomes" id="UP001611383">
    <property type="component" value="Chromosome"/>
</dbReference>
<sequence length="78" mass="8443">MSTKAARAKHILLWLLAIFASAGAALSCAYRALGNMLGFLRDEGVLMRGATSWLILTALFAVVCFQCALRFADSGKQY</sequence>
<dbReference type="EMBL" id="CP043494">
    <property type="protein sequence ID" value="WNG51393.1"/>
    <property type="molecule type" value="Genomic_DNA"/>
</dbReference>
<keyword evidence="3" id="KW-1185">Reference proteome</keyword>
<evidence type="ECO:0000256" key="1">
    <source>
        <dbReference type="SAM" id="Phobius"/>
    </source>
</evidence>
<reference evidence="2 3" key="1">
    <citation type="submission" date="2019-08" db="EMBL/GenBank/DDBJ databases">
        <title>Archangium and Cystobacter genomes.</title>
        <authorList>
            <person name="Chen I.-C.K."/>
            <person name="Wielgoss S."/>
        </authorList>
    </citation>
    <scope>NUCLEOTIDE SEQUENCE [LARGE SCALE GENOMIC DNA]</scope>
    <source>
        <strain evidence="2 3">Cbm 6</strain>
    </source>
</reference>
<dbReference type="RefSeq" id="WP_395811607.1">
    <property type="nucleotide sequence ID" value="NZ_CP043494.1"/>
</dbReference>
<evidence type="ECO:0008006" key="4">
    <source>
        <dbReference type="Google" id="ProtNLM"/>
    </source>
</evidence>
<gene>
    <name evidence="2" type="ORF">F0U60_50115</name>
</gene>